<reference evidence="2" key="1">
    <citation type="journal article" date="2023" name="Front. Plant Sci.">
        <title>Chromosomal-level genome assembly of Melastoma candidum provides insights into trichome evolution.</title>
        <authorList>
            <person name="Zhong Y."/>
            <person name="Wu W."/>
            <person name="Sun C."/>
            <person name="Zou P."/>
            <person name="Liu Y."/>
            <person name="Dai S."/>
            <person name="Zhou R."/>
        </authorList>
    </citation>
    <scope>NUCLEOTIDE SEQUENCE [LARGE SCALE GENOMIC DNA]</scope>
</reference>
<keyword evidence="2" id="KW-1185">Reference proteome</keyword>
<comment type="caution">
    <text evidence="1">The sequence shown here is derived from an EMBL/GenBank/DDBJ whole genome shotgun (WGS) entry which is preliminary data.</text>
</comment>
<dbReference type="Proteomes" id="UP001057402">
    <property type="component" value="Chromosome 9"/>
</dbReference>
<sequence length="95" mass="11003">MEIPLVGVKFYEPHKCWVDVIDAISNVKHLIHITRWSVLMLVWNDRTSIGVLKKDWHDSTRRIMSFVGGIGHCDGRYDALFHSSLRTLDIVQLTN</sequence>
<evidence type="ECO:0000313" key="1">
    <source>
        <dbReference type="EMBL" id="KAI4325743.1"/>
    </source>
</evidence>
<dbReference type="EMBL" id="CM042888">
    <property type="protein sequence ID" value="KAI4325743.1"/>
    <property type="molecule type" value="Genomic_DNA"/>
</dbReference>
<name>A0ACB9MPW6_9MYRT</name>
<gene>
    <name evidence="1" type="ORF">MLD38_031116</name>
</gene>
<accession>A0ACB9MPW6</accession>
<protein>
    <submittedName>
        <fullName evidence="1">Uncharacterized protein</fullName>
    </submittedName>
</protein>
<organism evidence="1 2">
    <name type="scientific">Melastoma candidum</name>
    <dbReference type="NCBI Taxonomy" id="119954"/>
    <lineage>
        <taxon>Eukaryota</taxon>
        <taxon>Viridiplantae</taxon>
        <taxon>Streptophyta</taxon>
        <taxon>Embryophyta</taxon>
        <taxon>Tracheophyta</taxon>
        <taxon>Spermatophyta</taxon>
        <taxon>Magnoliopsida</taxon>
        <taxon>eudicotyledons</taxon>
        <taxon>Gunneridae</taxon>
        <taxon>Pentapetalae</taxon>
        <taxon>rosids</taxon>
        <taxon>malvids</taxon>
        <taxon>Myrtales</taxon>
        <taxon>Melastomataceae</taxon>
        <taxon>Melastomatoideae</taxon>
        <taxon>Melastomateae</taxon>
        <taxon>Melastoma</taxon>
    </lineage>
</organism>
<evidence type="ECO:0000313" key="2">
    <source>
        <dbReference type="Proteomes" id="UP001057402"/>
    </source>
</evidence>
<proteinExistence type="predicted"/>